<feature type="domain" description="UvrD-like helicase C-terminal" evidence="17">
    <location>
        <begin position="474"/>
        <end position="791"/>
    </location>
</feature>
<protein>
    <recommendedName>
        <fullName evidence="12">DNA 3'-5' helicase</fullName>
        <ecNumber evidence="12">5.6.2.4</ecNumber>
    </recommendedName>
    <alternativeName>
        <fullName evidence="13">DNA 3'-5' helicase II</fullName>
    </alternativeName>
</protein>
<evidence type="ECO:0000256" key="3">
    <source>
        <dbReference type="ARBA" id="ARBA00022763"/>
    </source>
</evidence>
<evidence type="ECO:0000256" key="7">
    <source>
        <dbReference type="ARBA" id="ARBA00022840"/>
    </source>
</evidence>
<keyword evidence="10" id="KW-0413">Isomerase</keyword>
<keyword evidence="5 15" id="KW-0347">Helicase</keyword>
<organism evidence="18 19">
    <name type="scientific">Candidatus Desulfobacillus denitrificans</name>
    <dbReference type="NCBI Taxonomy" id="2608985"/>
    <lineage>
        <taxon>Bacteria</taxon>
        <taxon>Pseudomonadati</taxon>
        <taxon>Pseudomonadota</taxon>
        <taxon>Betaproteobacteria</taxon>
        <taxon>Candidatus Desulfobacillus</taxon>
    </lineage>
</organism>
<dbReference type="EC" id="5.6.2.4" evidence="12"/>
<keyword evidence="2 15" id="KW-0547">Nucleotide-binding</keyword>
<dbReference type="InterPro" id="IPR011604">
    <property type="entry name" value="PDDEXK-like_dom_sf"/>
</dbReference>
<dbReference type="InterPro" id="IPR038726">
    <property type="entry name" value="PDDEXK_AddAB-type"/>
</dbReference>
<dbReference type="Gene3D" id="3.90.320.10">
    <property type="match status" value="1"/>
</dbReference>
<dbReference type="Proteomes" id="UP000662914">
    <property type="component" value="Chromosome"/>
</dbReference>
<gene>
    <name evidence="18" type="ORF">DSYM_10420</name>
</gene>
<keyword evidence="8" id="KW-0238">DNA-binding</keyword>
<keyword evidence="3" id="KW-0227">DNA damage</keyword>
<evidence type="ECO:0000256" key="2">
    <source>
        <dbReference type="ARBA" id="ARBA00022741"/>
    </source>
</evidence>
<accession>A0A809QY46</accession>
<keyword evidence="1" id="KW-0540">Nuclease</keyword>
<keyword evidence="6" id="KW-0269">Exonuclease</keyword>
<evidence type="ECO:0000259" key="16">
    <source>
        <dbReference type="PROSITE" id="PS51198"/>
    </source>
</evidence>
<evidence type="ECO:0000256" key="6">
    <source>
        <dbReference type="ARBA" id="ARBA00022839"/>
    </source>
</evidence>
<evidence type="ECO:0000259" key="17">
    <source>
        <dbReference type="PROSITE" id="PS51217"/>
    </source>
</evidence>
<dbReference type="InterPro" id="IPR014017">
    <property type="entry name" value="DNA_helicase_UvrD-like_C"/>
</dbReference>
<dbReference type="EMBL" id="AP021857">
    <property type="protein sequence ID" value="BBO20343.1"/>
    <property type="molecule type" value="Genomic_DNA"/>
</dbReference>
<evidence type="ECO:0000256" key="14">
    <source>
        <dbReference type="ARBA" id="ARBA00048988"/>
    </source>
</evidence>
<dbReference type="PROSITE" id="PS51198">
    <property type="entry name" value="UVRD_HELICASE_ATP_BIND"/>
    <property type="match status" value="1"/>
</dbReference>
<dbReference type="Pfam" id="PF13361">
    <property type="entry name" value="UvrD_C"/>
    <property type="match status" value="2"/>
</dbReference>
<dbReference type="AlphaFoldDB" id="A0A809QY46"/>
<evidence type="ECO:0000256" key="10">
    <source>
        <dbReference type="ARBA" id="ARBA00023235"/>
    </source>
</evidence>
<dbReference type="Pfam" id="PF12705">
    <property type="entry name" value="PDDEXK_1"/>
    <property type="match status" value="1"/>
</dbReference>
<evidence type="ECO:0000256" key="8">
    <source>
        <dbReference type="ARBA" id="ARBA00023125"/>
    </source>
</evidence>
<dbReference type="InterPro" id="IPR027417">
    <property type="entry name" value="P-loop_NTPase"/>
</dbReference>
<dbReference type="KEGG" id="ddz:DSYM_10420"/>
<reference evidence="18" key="1">
    <citation type="journal article" name="DNA Res.">
        <title>The physiological potential of anammox bacteria as revealed by their core genome structure.</title>
        <authorList>
            <person name="Okubo T."/>
            <person name="Toyoda A."/>
            <person name="Fukuhara K."/>
            <person name="Uchiyama I."/>
            <person name="Harigaya Y."/>
            <person name="Kuroiwa M."/>
            <person name="Suzuki T."/>
            <person name="Murakami Y."/>
            <person name="Suwa Y."/>
            <person name="Takami H."/>
        </authorList>
    </citation>
    <scope>NUCLEOTIDE SEQUENCE</scope>
    <source>
        <strain evidence="18">317325-3</strain>
    </source>
</reference>
<evidence type="ECO:0000313" key="19">
    <source>
        <dbReference type="Proteomes" id="UP000662914"/>
    </source>
</evidence>
<feature type="domain" description="UvrD-like helicase ATP-binding" evidence="16">
    <location>
        <begin position="1"/>
        <end position="473"/>
    </location>
</feature>
<evidence type="ECO:0000256" key="13">
    <source>
        <dbReference type="ARBA" id="ARBA00034923"/>
    </source>
</evidence>
<dbReference type="GO" id="GO:0004527">
    <property type="term" value="F:exonuclease activity"/>
    <property type="evidence" value="ECO:0007669"/>
    <property type="project" value="UniProtKB-KW"/>
</dbReference>
<comment type="catalytic activity">
    <reaction evidence="11">
        <text>Couples ATP hydrolysis with the unwinding of duplex DNA by translocating in the 3'-5' direction.</text>
        <dbReference type="EC" id="5.6.2.4"/>
    </reaction>
</comment>
<dbReference type="SUPFAM" id="SSF52980">
    <property type="entry name" value="Restriction endonuclease-like"/>
    <property type="match status" value="1"/>
</dbReference>
<dbReference type="Gene3D" id="3.40.50.300">
    <property type="entry name" value="P-loop containing nucleotide triphosphate hydrolases"/>
    <property type="match status" value="4"/>
</dbReference>
<name>A0A809QY46_9PROT</name>
<evidence type="ECO:0000256" key="4">
    <source>
        <dbReference type="ARBA" id="ARBA00022801"/>
    </source>
</evidence>
<evidence type="ECO:0000256" key="15">
    <source>
        <dbReference type="PROSITE-ProRule" id="PRU00560"/>
    </source>
</evidence>
<dbReference type="InterPro" id="IPR011335">
    <property type="entry name" value="Restrct_endonuc-II-like"/>
</dbReference>
<evidence type="ECO:0000256" key="11">
    <source>
        <dbReference type="ARBA" id="ARBA00034617"/>
    </source>
</evidence>
<comment type="catalytic activity">
    <reaction evidence="14">
        <text>ATP + H2O = ADP + phosphate + H(+)</text>
        <dbReference type="Rhea" id="RHEA:13065"/>
        <dbReference type="ChEBI" id="CHEBI:15377"/>
        <dbReference type="ChEBI" id="CHEBI:15378"/>
        <dbReference type="ChEBI" id="CHEBI:30616"/>
        <dbReference type="ChEBI" id="CHEBI:43474"/>
        <dbReference type="ChEBI" id="CHEBI:456216"/>
        <dbReference type="EC" id="5.6.2.4"/>
    </reaction>
</comment>
<dbReference type="Pfam" id="PF00580">
    <property type="entry name" value="UvrD-helicase"/>
    <property type="match status" value="2"/>
</dbReference>
<evidence type="ECO:0000256" key="12">
    <source>
        <dbReference type="ARBA" id="ARBA00034808"/>
    </source>
</evidence>
<dbReference type="SUPFAM" id="SSF52540">
    <property type="entry name" value="P-loop containing nucleoside triphosphate hydrolases"/>
    <property type="match status" value="1"/>
</dbReference>
<dbReference type="PROSITE" id="PS51217">
    <property type="entry name" value="UVRD_HELICASE_CTER"/>
    <property type="match status" value="1"/>
</dbReference>
<keyword evidence="7 15" id="KW-0067">ATP-binding</keyword>
<dbReference type="GO" id="GO:0005829">
    <property type="term" value="C:cytosol"/>
    <property type="evidence" value="ECO:0007669"/>
    <property type="project" value="TreeGrafter"/>
</dbReference>
<evidence type="ECO:0000256" key="5">
    <source>
        <dbReference type="ARBA" id="ARBA00022806"/>
    </source>
</evidence>
<dbReference type="GO" id="GO:0033202">
    <property type="term" value="C:DNA helicase complex"/>
    <property type="evidence" value="ECO:0007669"/>
    <property type="project" value="TreeGrafter"/>
</dbReference>
<dbReference type="Gene3D" id="1.10.486.10">
    <property type="entry name" value="PCRA, domain 4"/>
    <property type="match status" value="1"/>
</dbReference>
<dbReference type="GO" id="GO:0043138">
    <property type="term" value="F:3'-5' DNA helicase activity"/>
    <property type="evidence" value="ECO:0007669"/>
    <property type="project" value="UniProtKB-EC"/>
</dbReference>
<dbReference type="PANTHER" id="PTHR11070">
    <property type="entry name" value="UVRD / RECB / PCRA DNA HELICASE FAMILY MEMBER"/>
    <property type="match status" value="1"/>
</dbReference>
<dbReference type="InterPro" id="IPR000212">
    <property type="entry name" value="DNA_helicase_UvrD/REP"/>
</dbReference>
<evidence type="ECO:0000256" key="1">
    <source>
        <dbReference type="ARBA" id="ARBA00022722"/>
    </source>
</evidence>
<evidence type="ECO:0000313" key="18">
    <source>
        <dbReference type="EMBL" id="BBO20343.1"/>
    </source>
</evidence>
<sequence length="1084" mass="119068">MNGMDLIRDALDPRRSVVVEACAGSGKTWLLVSRILRLLLDGVAPGEILAITYTRKAAREIEERLMDWLRLLAVGDEAQVRAFLQQRALPAEEAEAALVRARGLYERVLTAQPPLAVSTFHGWYARLVQGAPLSSDLAGFVLHEAGMRLKDEVWQLFAAERAQRNDAATASLLWLLQNAGLETARKLLFGLSDRRAEWHAFAGEGDGAAARALAGLREALEVEEAPAAIDALLGDELFMRKLRDYAGILRRSDLDRDLQAAQVLEEAFACGGDDRFGPISAALLTKDGSLRQRKPGKEADRRFGADAGRLLQLHAWLGERVLATQAARREELAYELNAHVFTAGAAWIEALDRYKRERRLMDFADLEWHVWRMLADETHAAFLQARLDARYRHILLDEFQDTNPLQWQILLAWLAAYGTLDADRPRVFVVGDPKQSIYRFRRAEPRVFDCAAAFLREDYAAYMLANDATRRNAPTLVEVVNRVFADAPQFPHFRPHRSLNAGLPGRVELLPLCVRAAAEAAPATLRDPLAEPQAVAEDGRRRDEAALLASRIRDIVGRWAVVDSGDGRERPARYGDIMVLTRRRGVLPEFERALRAAGIPYLSTGRGGLLRTLEAADLTALLRCLVTTADDLSLAHALRMPALAASDEDLIMLAGRGEPDWWQRLQASAAEGAASAALRRAAGLLAGWRAAAARLPVHDLLDRIYHEGDLLARYRRAVPDTLWPGVAANLEAYIALALQLDAGRYPSLPRFLDELARLDEAGDQEAPDEGTIQAAEAGDRVRLLTIHGAKGLEAPIVWLIDAHNTYQPPEAWSLLLDWPPEAARPSHLSVLGRKEERGGRRGALIEAEAAYAEREELNLLYVALTRARQFFFASGIAAERASGKTSYWERIAKALADLGAEAGTFGEAPAQAEESAAAAPLPAPPARWPAIPPTGRRREAATAGMSHGTRLHAALDWLSAGGDAARPPQGIPPADWPAYRAAARAILEAPRLQAFFDPARYLRARNEAEFVLADGSVGRIDRLVETAGAVWVLDYKSGRPEADLLEAYRAQMAAYRAAVGTLFPGRPVRCGLVFGEGGFEEILA</sequence>
<dbReference type="InterPro" id="IPR014016">
    <property type="entry name" value="UvrD-like_ATP-bd"/>
</dbReference>
<keyword evidence="4 15" id="KW-0378">Hydrolase</keyword>
<feature type="binding site" evidence="15">
    <location>
        <begin position="21"/>
        <end position="28"/>
    </location>
    <ligand>
        <name>ATP</name>
        <dbReference type="ChEBI" id="CHEBI:30616"/>
    </ligand>
</feature>
<keyword evidence="9" id="KW-0234">DNA repair</keyword>
<dbReference type="GO" id="GO:0003677">
    <property type="term" value="F:DNA binding"/>
    <property type="evidence" value="ECO:0007669"/>
    <property type="project" value="UniProtKB-KW"/>
</dbReference>
<dbReference type="PANTHER" id="PTHR11070:SF2">
    <property type="entry name" value="ATP-DEPENDENT DNA HELICASE SRS2"/>
    <property type="match status" value="1"/>
</dbReference>
<dbReference type="GO" id="GO:0005524">
    <property type="term" value="F:ATP binding"/>
    <property type="evidence" value="ECO:0007669"/>
    <property type="project" value="UniProtKB-UniRule"/>
</dbReference>
<proteinExistence type="predicted"/>
<dbReference type="GO" id="GO:0000725">
    <property type="term" value="P:recombinational repair"/>
    <property type="evidence" value="ECO:0007669"/>
    <property type="project" value="TreeGrafter"/>
</dbReference>
<evidence type="ECO:0000256" key="9">
    <source>
        <dbReference type="ARBA" id="ARBA00023204"/>
    </source>
</evidence>